<dbReference type="EMBL" id="HBUF01584797">
    <property type="protein sequence ID" value="CAG6771416.1"/>
    <property type="molecule type" value="Transcribed_RNA"/>
</dbReference>
<dbReference type="EMBL" id="HBUF01356193">
    <property type="protein sequence ID" value="CAG6717641.1"/>
    <property type="molecule type" value="Transcribed_RNA"/>
</dbReference>
<keyword evidence="1" id="KW-1133">Transmembrane helix</keyword>
<dbReference type="EMBL" id="HBUF01584796">
    <property type="protein sequence ID" value="CAG6771414.1"/>
    <property type="molecule type" value="Transcribed_RNA"/>
</dbReference>
<dbReference type="EMBL" id="HBUF01264596">
    <property type="protein sequence ID" value="CAG6683790.1"/>
    <property type="molecule type" value="Transcribed_RNA"/>
</dbReference>
<keyword evidence="1" id="KW-0472">Membrane</keyword>
<dbReference type="EMBL" id="HBUF01023227">
    <property type="protein sequence ID" value="CAG6611902.1"/>
    <property type="molecule type" value="Transcribed_RNA"/>
</dbReference>
<dbReference type="EMBL" id="HBUF01264597">
    <property type="protein sequence ID" value="CAG6683792.1"/>
    <property type="molecule type" value="Transcribed_RNA"/>
</dbReference>
<dbReference type="EMBL" id="HBUF01356192">
    <property type="protein sequence ID" value="CAG6717639.1"/>
    <property type="molecule type" value="Transcribed_RNA"/>
</dbReference>
<organism evidence="2">
    <name type="scientific">Cacopsylla melanoneura</name>
    <dbReference type="NCBI Taxonomy" id="428564"/>
    <lineage>
        <taxon>Eukaryota</taxon>
        <taxon>Metazoa</taxon>
        <taxon>Ecdysozoa</taxon>
        <taxon>Arthropoda</taxon>
        <taxon>Hexapoda</taxon>
        <taxon>Insecta</taxon>
        <taxon>Pterygota</taxon>
        <taxon>Neoptera</taxon>
        <taxon>Paraneoptera</taxon>
        <taxon>Hemiptera</taxon>
        <taxon>Sternorrhyncha</taxon>
        <taxon>Psylloidea</taxon>
        <taxon>Psyllidae</taxon>
        <taxon>Psyllinae</taxon>
        <taxon>Cacopsylla</taxon>
    </lineage>
</organism>
<reference evidence="2" key="1">
    <citation type="submission" date="2021-05" db="EMBL/GenBank/DDBJ databases">
        <authorList>
            <person name="Alioto T."/>
            <person name="Alioto T."/>
            <person name="Gomez Garrido J."/>
        </authorList>
    </citation>
    <scope>NUCLEOTIDE SEQUENCE</scope>
</reference>
<accession>A0A8D8PQV9</accession>
<evidence type="ECO:0000313" key="2">
    <source>
        <dbReference type="EMBL" id="CAG6611902.1"/>
    </source>
</evidence>
<feature type="transmembrane region" description="Helical" evidence="1">
    <location>
        <begin position="23"/>
        <end position="46"/>
    </location>
</feature>
<name>A0A8D8PQV9_9HEMI</name>
<proteinExistence type="predicted"/>
<evidence type="ECO:0000256" key="1">
    <source>
        <dbReference type="SAM" id="Phobius"/>
    </source>
</evidence>
<protein>
    <submittedName>
        <fullName evidence="2">Uncharacterized protein</fullName>
    </submittedName>
</protein>
<dbReference type="AlphaFoldDB" id="A0A8D8PQV9"/>
<keyword evidence="1" id="KW-0812">Transmembrane</keyword>
<sequence length="99" mass="10989">MAIRSVRSGTRSVLISRGPNSTVLSITTCTILTLLNIGSGAIPLTIGQFSRSRELPAVSRYRTRTECYKHIWFSMTRLQTRAKLLSGTKCRQELSLGCI</sequence>